<dbReference type="Gene3D" id="3.40.710.10">
    <property type="entry name" value="DD-peptidase/beta-lactamase superfamily"/>
    <property type="match status" value="1"/>
</dbReference>
<dbReference type="RefSeq" id="WP_322938476.1">
    <property type="nucleotide sequence ID" value="NZ_CP141059.1"/>
</dbReference>
<evidence type="ECO:0000313" key="2">
    <source>
        <dbReference type="EMBL" id="WQQ28407.1"/>
    </source>
</evidence>
<proteinExistence type="predicted"/>
<feature type="domain" description="Beta-lactamase-related" evidence="1">
    <location>
        <begin position="15"/>
        <end position="360"/>
    </location>
</feature>
<dbReference type="Pfam" id="PF00144">
    <property type="entry name" value="Beta-lactamase"/>
    <property type="match status" value="1"/>
</dbReference>
<dbReference type="InterPro" id="IPR012338">
    <property type="entry name" value="Beta-lactam/transpept-like"/>
</dbReference>
<sequence length="380" mass="40267">MTSLQPLVDAACVSPAIPGAVALVSRGGETEVAITGQRTLGGEPMTRDTVFRIASLTKPITAAATMVLVERGRLGLDESVASLLPELARPSVLRSVTGPVDEPSNLVPAKRPITVRDLLTFQAGHGMPDSFDAPIVSVLSERLGEGPPRPQQRPAPDEWMSRLAGVPMVHHPGEGWTYNLGSEILGVLLARASGRTLGEVLTDTVLGPTGMDDTAFWTDRTDRLASLYLRDGTDLELVDPPEGQWSRSPPFESGAGGLVSTVDDWHAFGRMLLAGGVHDGHRVLAEESVTAMMTSYIDGGPGHPFLGGQGWGFGGSVDIRQIDPWNVPGRYGWVGGTGTAGYVIPSSDTVVVWLTQVELRSPEDFTAMGEVLTYAADPDA</sequence>
<dbReference type="PANTHER" id="PTHR43283:SF3">
    <property type="entry name" value="BETA-LACTAMASE FAMILY PROTEIN (AFU_ORTHOLOGUE AFUA_5G07500)"/>
    <property type="match status" value="1"/>
</dbReference>
<dbReference type="SUPFAM" id="SSF56601">
    <property type="entry name" value="beta-lactamase/transpeptidase-like"/>
    <property type="match status" value="1"/>
</dbReference>
<dbReference type="EC" id="3.1.1.103" evidence="2"/>
<accession>A0ABZ0ZVW7</accession>
<keyword evidence="3" id="KW-1185">Reference proteome</keyword>
<gene>
    <name evidence="2" type="ORF">SHK19_09280</name>
</gene>
<evidence type="ECO:0000313" key="3">
    <source>
        <dbReference type="Proteomes" id="UP001327225"/>
    </source>
</evidence>
<dbReference type="InterPro" id="IPR001466">
    <property type="entry name" value="Beta-lactam-related"/>
</dbReference>
<reference evidence="3" key="1">
    <citation type="submission" date="2023-12" db="EMBL/GenBank/DDBJ databases">
        <title>Novel species in genus Nocardioides.</title>
        <authorList>
            <person name="Zhou H."/>
        </authorList>
    </citation>
    <scope>NUCLEOTIDE SEQUENCE [LARGE SCALE GENOMIC DNA]</scope>
    <source>
        <strain evidence="3">HM61</strain>
    </source>
</reference>
<dbReference type="InterPro" id="IPR050789">
    <property type="entry name" value="Diverse_Enzym_Activities"/>
</dbReference>
<dbReference type="EMBL" id="CP141059">
    <property type="protein sequence ID" value="WQQ28407.1"/>
    <property type="molecule type" value="Genomic_DNA"/>
</dbReference>
<dbReference type="PANTHER" id="PTHR43283">
    <property type="entry name" value="BETA-LACTAMASE-RELATED"/>
    <property type="match status" value="1"/>
</dbReference>
<organism evidence="2 3">
    <name type="scientific">Nocardioides bizhenqiangii</name>
    <dbReference type="NCBI Taxonomy" id="3095076"/>
    <lineage>
        <taxon>Bacteria</taxon>
        <taxon>Bacillati</taxon>
        <taxon>Actinomycetota</taxon>
        <taxon>Actinomycetes</taxon>
        <taxon>Propionibacteriales</taxon>
        <taxon>Nocardioidaceae</taxon>
        <taxon>Nocardioides</taxon>
    </lineage>
</organism>
<evidence type="ECO:0000259" key="1">
    <source>
        <dbReference type="Pfam" id="PF00144"/>
    </source>
</evidence>
<dbReference type="GO" id="GO:0016787">
    <property type="term" value="F:hydrolase activity"/>
    <property type="evidence" value="ECO:0007669"/>
    <property type="project" value="UniProtKB-KW"/>
</dbReference>
<dbReference type="Proteomes" id="UP001327225">
    <property type="component" value="Chromosome"/>
</dbReference>
<keyword evidence="2" id="KW-0378">Hydrolase</keyword>
<name>A0ABZ0ZVW7_9ACTN</name>
<protein>
    <submittedName>
        <fullName evidence="2">Serine hydrolase domain-containing protein</fullName>
        <ecNumber evidence="2">3.1.1.103</ecNumber>
    </submittedName>
</protein>